<feature type="region of interest" description="Disordered" evidence="1">
    <location>
        <begin position="309"/>
        <end position="331"/>
    </location>
</feature>
<dbReference type="Gene3D" id="3.90.550.10">
    <property type="entry name" value="Spore Coat Polysaccharide Biosynthesis Protein SpsA, Chain A"/>
    <property type="match status" value="1"/>
</dbReference>
<sequence length="331" mass="37065">MSSSTLVSVIIPAYNAANWIRETLASVAAQTHQALEVIVVDDGSTDETMAIATEFATHDRRFQTVRQDNAGVAVARNHGAALARADLLAFVDADDLWAPEKIERQVEALHAAGIDTGLCYSWYVMIDAEGTITYREDFAHIDGRVLEQLFRANFVGNGSSALVRRQAFDDAGGFEPALRNSGAQGCEDILFYCRVAERHCFAVVPEYHVGYRQLPDNMSSDLSRMLRSWFMVVTEMLQRHPEKRAILMAGTYSYARFCTRRAVHRRRPGTWVALLALLAQRFPSMAVRMAAVETPRVFMEQLRYRFRSTPASAPQPHPASPDDRYAPGGRY</sequence>
<gene>
    <name evidence="3" type="ORF">CP98_04527</name>
</gene>
<proteinExistence type="predicted"/>
<dbReference type="CDD" id="cd00761">
    <property type="entry name" value="Glyco_tranf_GTA_type"/>
    <property type="match status" value="1"/>
</dbReference>
<dbReference type="SUPFAM" id="SSF53448">
    <property type="entry name" value="Nucleotide-diphospho-sugar transferases"/>
    <property type="match status" value="1"/>
</dbReference>
<evidence type="ECO:0000256" key="1">
    <source>
        <dbReference type="SAM" id="MobiDB-lite"/>
    </source>
</evidence>
<comment type="caution">
    <text evidence="3">The sequence shown here is derived from an EMBL/GenBank/DDBJ whole genome shotgun (WGS) entry which is preliminary data.</text>
</comment>
<protein>
    <submittedName>
        <fullName evidence="3">Glycosyl transferase family 2</fullName>
    </submittedName>
</protein>
<evidence type="ECO:0000313" key="3">
    <source>
        <dbReference type="EMBL" id="KEZ15291.1"/>
    </source>
</evidence>
<evidence type="ECO:0000259" key="2">
    <source>
        <dbReference type="Pfam" id="PF00535"/>
    </source>
</evidence>
<dbReference type="InterPro" id="IPR029044">
    <property type="entry name" value="Nucleotide-diphossugar_trans"/>
</dbReference>
<keyword evidence="3" id="KW-0808">Transferase</keyword>
<evidence type="ECO:0000313" key="4">
    <source>
        <dbReference type="Proteomes" id="UP000028534"/>
    </source>
</evidence>
<dbReference type="PANTHER" id="PTHR43685">
    <property type="entry name" value="GLYCOSYLTRANSFERASE"/>
    <property type="match status" value="1"/>
</dbReference>
<dbReference type="PATRIC" id="fig|13690.10.peg.4662"/>
<reference evidence="3 4" key="1">
    <citation type="submission" date="2014-03" db="EMBL/GenBank/DDBJ databases">
        <title>Genome sequence of Sphingobium yanoikuyae B1.</title>
        <authorList>
            <person name="Gan H.M."/>
            <person name="Gan H.Y."/>
            <person name="Savka M.A."/>
        </authorList>
    </citation>
    <scope>NUCLEOTIDE SEQUENCE [LARGE SCALE GENOMIC DNA]</scope>
    <source>
        <strain evidence="3 4">B1</strain>
    </source>
</reference>
<dbReference type="AlphaFoldDB" id="A0A084EBE9"/>
<accession>A0A084EBE9</accession>
<feature type="domain" description="Glycosyltransferase 2-like" evidence="2">
    <location>
        <begin position="8"/>
        <end position="170"/>
    </location>
</feature>
<dbReference type="eggNOG" id="COG1215">
    <property type="taxonomic scope" value="Bacteria"/>
</dbReference>
<dbReference type="InterPro" id="IPR001173">
    <property type="entry name" value="Glyco_trans_2-like"/>
</dbReference>
<dbReference type="RefSeq" id="WP_051886991.1">
    <property type="nucleotide sequence ID" value="NZ_JGVR01000042.1"/>
</dbReference>
<organism evidence="3 4">
    <name type="scientific">Sphingobium yanoikuyae</name>
    <name type="common">Sphingomonas yanoikuyae</name>
    <dbReference type="NCBI Taxonomy" id="13690"/>
    <lineage>
        <taxon>Bacteria</taxon>
        <taxon>Pseudomonadati</taxon>
        <taxon>Pseudomonadota</taxon>
        <taxon>Alphaproteobacteria</taxon>
        <taxon>Sphingomonadales</taxon>
        <taxon>Sphingomonadaceae</taxon>
        <taxon>Sphingobium</taxon>
    </lineage>
</organism>
<name>A0A084EBE9_SPHYA</name>
<dbReference type="GO" id="GO:0016740">
    <property type="term" value="F:transferase activity"/>
    <property type="evidence" value="ECO:0007669"/>
    <property type="project" value="UniProtKB-KW"/>
</dbReference>
<dbReference type="Proteomes" id="UP000028534">
    <property type="component" value="Unassembled WGS sequence"/>
</dbReference>
<dbReference type="PANTHER" id="PTHR43685:SF2">
    <property type="entry name" value="GLYCOSYLTRANSFERASE 2-LIKE DOMAIN-CONTAINING PROTEIN"/>
    <property type="match status" value="1"/>
</dbReference>
<dbReference type="GO" id="GO:0044010">
    <property type="term" value="P:single-species biofilm formation"/>
    <property type="evidence" value="ECO:0007669"/>
    <property type="project" value="TreeGrafter"/>
</dbReference>
<dbReference type="Pfam" id="PF00535">
    <property type="entry name" value="Glycos_transf_2"/>
    <property type="match status" value="1"/>
</dbReference>
<dbReference type="InterPro" id="IPR050834">
    <property type="entry name" value="Glycosyltransf_2"/>
</dbReference>
<dbReference type="EMBL" id="JGVR01000042">
    <property type="protein sequence ID" value="KEZ15291.1"/>
    <property type="molecule type" value="Genomic_DNA"/>
</dbReference>